<accession>A0A3M9X0Z8</accession>
<gene>
    <name evidence="1" type="ORF">DNR46_35330</name>
</gene>
<comment type="caution">
    <text evidence="1">The sequence shown here is derived from an EMBL/GenBank/DDBJ whole genome shotgun (WGS) entry which is preliminary data.</text>
</comment>
<proteinExistence type="predicted"/>
<dbReference type="EMBL" id="QKOD01000023">
    <property type="protein sequence ID" value="RNJ41200.1"/>
    <property type="molecule type" value="Genomic_DNA"/>
</dbReference>
<dbReference type="Proteomes" id="UP000275436">
    <property type="component" value="Unassembled WGS sequence"/>
</dbReference>
<protein>
    <submittedName>
        <fullName evidence="1">Plasmid mobilization relaxosome protein MobC</fullName>
    </submittedName>
</protein>
<dbReference type="AlphaFoldDB" id="A0A3M9X0Z8"/>
<dbReference type="RefSeq" id="WP_123170556.1">
    <property type="nucleotide sequence ID" value="NZ_QKOD01000023.1"/>
</dbReference>
<name>A0A3M9X0Z8_9HYPH</name>
<organism evidence="1 2">
    <name type="scientific">Mesorhizobium japonicum</name>
    <dbReference type="NCBI Taxonomy" id="2066070"/>
    <lineage>
        <taxon>Bacteria</taxon>
        <taxon>Pseudomonadati</taxon>
        <taxon>Pseudomonadota</taxon>
        <taxon>Alphaproteobacteria</taxon>
        <taxon>Hyphomicrobiales</taxon>
        <taxon>Phyllobacteriaceae</taxon>
        <taxon>Mesorhizobium</taxon>
    </lineage>
</organism>
<dbReference type="Pfam" id="PF21983">
    <property type="entry name" value="NikA-like"/>
    <property type="match status" value="1"/>
</dbReference>
<dbReference type="InterPro" id="IPR053842">
    <property type="entry name" value="NikA-like"/>
</dbReference>
<evidence type="ECO:0000313" key="2">
    <source>
        <dbReference type="Proteomes" id="UP000275436"/>
    </source>
</evidence>
<evidence type="ECO:0000313" key="1">
    <source>
        <dbReference type="EMBL" id="RNJ41200.1"/>
    </source>
</evidence>
<sequence>MKTPNASCSRRATRREKVAHIRFAEYEISAVEIAAEKAGLSLSAFIRSLSLEGAGIRPFMSREDRSVLEMLVRDMRAVSGNLNQLARALNGNRHFAASDLAAAIEDARAIAVTVAAEIAAMTKHAGAARRGEAI</sequence>
<reference evidence="1 2" key="1">
    <citation type="journal article" date="2018" name="Mol. Plant Microbe Interact.">
        <title>Taxonomically Different Co-Microsymbionts of a Relict Legume, Oxytropis popoviana, Have Complementary Sets of Symbiotic Genes and Together Increase the Efficiency of Plant Nodulation.</title>
        <authorList>
            <person name="Safronova V."/>
            <person name="Belimov A."/>
            <person name="Sazanova A."/>
            <person name="Chirak E."/>
            <person name="Verkhozina A."/>
            <person name="Kuznetsova I."/>
            <person name="Andronov E."/>
            <person name="Puhalsky J."/>
            <person name="Tikhonovich I."/>
        </authorList>
    </citation>
    <scope>NUCLEOTIDE SEQUENCE [LARGE SCALE GENOMIC DNA]</scope>
    <source>
        <strain evidence="1 2">Opo-235</strain>
    </source>
</reference>